<dbReference type="PANTHER" id="PTHR11177">
    <property type="entry name" value="CHITINASE"/>
    <property type="match status" value="1"/>
</dbReference>
<dbReference type="InterPro" id="IPR001119">
    <property type="entry name" value="SLH_dom"/>
</dbReference>
<evidence type="ECO:0000256" key="1">
    <source>
        <dbReference type="ARBA" id="ARBA00000822"/>
    </source>
</evidence>
<keyword evidence="3" id="KW-0677">Repeat</keyword>
<evidence type="ECO:0000256" key="6">
    <source>
        <dbReference type="RuleBase" id="RU000489"/>
    </source>
</evidence>
<evidence type="ECO:0000259" key="9">
    <source>
        <dbReference type="PROSITE" id="PS51272"/>
    </source>
</evidence>
<evidence type="ECO:0000256" key="3">
    <source>
        <dbReference type="ARBA" id="ARBA00022737"/>
    </source>
</evidence>
<dbReference type="PROSITE" id="PS51910">
    <property type="entry name" value="GH18_2"/>
    <property type="match status" value="1"/>
</dbReference>
<comment type="caution">
    <text evidence="11">The sequence shown here is derived from an EMBL/GenBank/DDBJ whole genome shotgun (WGS) entry which is preliminary data.</text>
</comment>
<dbReference type="InterPro" id="IPR011583">
    <property type="entry name" value="Chitinase_II/V-like_cat"/>
</dbReference>
<reference evidence="11 12" key="1">
    <citation type="submission" date="2021-06" db="EMBL/GenBank/DDBJ databases">
        <authorList>
            <person name="Sun Q."/>
            <person name="Li D."/>
        </authorList>
    </citation>
    <scope>NUCLEOTIDE SEQUENCE [LARGE SCALE GENOMIC DNA]</scope>
    <source>
        <strain evidence="11 12">MSJ-2</strain>
    </source>
</reference>
<keyword evidence="12" id="KW-1185">Reference proteome</keyword>
<evidence type="ECO:0000256" key="8">
    <source>
        <dbReference type="SAM" id="SignalP"/>
    </source>
</evidence>
<dbReference type="PROSITE" id="PS01095">
    <property type="entry name" value="GH18_1"/>
    <property type="match status" value="1"/>
</dbReference>
<sequence>MNAAVKRGILLLAVLSMALALFVLPASAGTAYPSESRAVVGYYASWAAYQGVTPDQLPGDQLTHINYAFAAIDPNDSTLLLENPEQDRKNLKLLRALREKHPHLKLLISVGGWDDSLYFSNAAATAQRRERFAQSCLDFLLEHGLDGVDIDWEYPVSGGPSGMVHRPQDKQNFTLLLQAVRDKLDRQSKQDGRPYYLTIAGGAGSEYLNKIEVEAVARTVDHIFLMAYDIHGPWDTYADLNAPLYTPEENSPQYKSSVFDSVQTYLNRGMSPEKIVLGMPLYGYRYDGVSSRNNGLYSTFSSAASVPYHVLERNYLSQSKYRKLYHKEAEAPYLYGEGTFLSYETPQSMAAKAELARTHGLGGIGFWELSQDRNAVLIQSARAAFMGGAFTDVAPGDWYHEAVEYVRERGLMDGTSAGVFSPRRPVNRGMAAVIVHRLEGSPSAGKTLFLDVAQQSYCREAVSWAASKGIVGGYGDGRFGPDHTLTREQLAAILYRYARYKGYDVSGRANLTGYTDSGEIGSYAKPAMAWAVSSGLIHGLADARLAPRGIVTRAEAAVILMRFCESAAD</sequence>
<dbReference type="CDD" id="cd06548">
    <property type="entry name" value="GH18_chitinase"/>
    <property type="match status" value="1"/>
</dbReference>
<dbReference type="Pfam" id="PF00395">
    <property type="entry name" value="SLH"/>
    <property type="match status" value="3"/>
</dbReference>
<dbReference type="PROSITE" id="PS51272">
    <property type="entry name" value="SLH"/>
    <property type="match status" value="3"/>
</dbReference>
<evidence type="ECO:0000313" key="11">
    <source>
        <dbReference type="EMBL" id="MBU5626965.1"/>
    </source>
</evidence>
<feature type="domain" description="SLH" evidence="9">
    <location>
        <begin position="386"/>
        <end position="444"/>
    </location>
</feature>
<dbReference type="PANTHER" id="PTHR11177:SF317">
    <property type="entry name" value="CHITINASE 12-RELATED"/>
    <property type="match status" value="1"/>
</dbReference>
<evidence type="ECO:0000256" key="4">
    <source>
        <dbReference type="ARBA" id="ARBA00022801"/>
    </source>
</evidence>
<dbReference type="SMART" id="SM00636">
    <property type="entry name" value="Glyco_18"/>
    <property type="match status" value="1"/>
</dbReference>
<feature type="chain" id="PRO_5046544405" description="chitinase" evidence="8">
    <location>
        <begin position="29"/>
        <end position="569"/>
    </location>
</feature>
<dbReference type="InterPro" id="IPR001579">
    <property type="entry name" value="Glyco_hydro_18_chit_AS"/>
</dbReference>
<keyword evidence="8" id="KW-0732">Signal</keyword>
<evidence type="ECO:0000259" key="10">
    <source>
        <dbReference type="PROSITE" id="PS51910"/>
    </source>
</evidence>
<dbReference type="EMBL" id="JAHLQN010000001">
    <property type="protein sequence ID" value="MBU5626965.1"/>
    <property type="molecule type" value="Genomic_DNA"/>
</dbReference>
<keyword evidence="4 6" id="KW-0378">Hydrolase</keyword>
<evidence type="ECO:0000256" key="2">
    <source>
        <dbReference type="ARBA" id="ARBA00012729"/>
    </source>
</evidence>
<dbReference type="InterPro" id="IPR001223">
    <property type="entry name" value="Glyco_hydro18_cat"/>
</dbReference>
<feature type="domain" description="SLH" evidence="9">
    <location>
        <begin position="445"/>
        <end position="508"/>
    </location>
</feature>
<dbReference type="EC" id="3.2.1.14" evidence="2"/>
<gene>
    <name evidence="11" type="ORF">KQI82_08610</name>
</gene>
<comment type="similarity">
    <text evidence="7">Belongs to the glycosyl hydrolase 18 family.</text>
</comment>
<evidence type="ECO:0000256" key="7">
    <source>
        <dbReference type="RuleBase" id="RU004453"/>
    </source>
</evidence>
<organism evidence="11 12">
    <name type="scientific">Dysosmobacter acutus</name>
    <dbReference type="NCBI Taxonomy" id="2841504"/>
    <lineage>
        <taxon>Bacteria</taxon>
        <taxon>Bacillati</taxon>
        <taxon>Bacillota</taxon>
        <taxon>Clostridia</taxon>
        <taxon>Eubacteriales</taxon>
        <taxon>Oscillospiraceae</taxon>
        <taxon>Dysosmobacter</taxon>
    </lineage>
</organism>
<dbReference type="RefSeq" id="WP_216632382.1">
    <property type="nucleotide sequence ID" value="NZ_JAHLQN010000001.1"/>
</dbReference>
<dbReference type="Proteomes" id="UP000787672">
    <property type="component" value="Unassembled WGS sequence"/>
</dbReference>
<comment type="catalytic activity">
    <reaction evidence="1">
        <text>Random endo-hydrolysis of N-acetyl-beta-D-glucosaminide (1-&gt;4)-beta-linkages in chitin and chitodextrins.</text>
        <dbReference type="EC" id="3.2.1.14"/>
    </reaction>
</comment>
<protein>
    <recommendedName>
        <fullName evidence="2">chitinase</fullName>
        <ecNumber evidence="2">3.2.1.14</ecNumber>
    </recommendedName>
</protein>
<accession>A0ABS6FC52</accession>
<dbReference type="InterPro" id="IPR050314">
    <property type="entry name" value="Glycosyl_Hydrlase_18"/>
</dbReference>
<proteinExistence type="inferred from homology"/>
<dbReference type="Pfam" id="PF00704">
    <property type="entry name" value="Glyco_hydro_18"/>
    <property type="match status" value="1"/>
</dbReference>
<evidence type="ECO:0000313" key="12">
    <source>
        <dbReference type="Proteomes" id="UP000787672"/>
    </source>
</evidence>
<evidence type="ECO:0000256" key="5">
    <source>
        <dbReference type="ARBA" id="ARBA00023295"/>
    </source>
</evidence>
<feature type="domain" description="SLH" evidence="9">
    <location>
        <begin position="511"/>
        <end position="569"/>
    </location>
</feature>
<feature type="domain" description="GH18" evidence="10">
    <location>
        <begin position="37"/>
        <end position="388"/>
    </location>
</feature>
<name>A0ABS6FC52_9FIRM</name>
<keyword evidence="5 6" id="KW-0326">Glycosidase</keyword>
<feature type="signal peptide" evidence="8">
    <location>
        <begin position="1"/>
        <end position="28"/>
    </location>
</feature>